<dbReference type="PANTHER" id="PTHR38248:SF2">
    <property type="entry name" value="FUNK1 11"/>
    <property type="match status" value="1"/>
</dbReference>
<name>A0A371CYQ5_9APHY</name>
<dbReference type="InterPro" id="IPR008266">
    <property type="entry name" value="Tyr_kinase_AS"/>
</dbReference>
<dbReference type="InterPro" id="IPR011009">
    <property type="entry name" value="Kinase-like_dom_sf"/>
</dbReference>
<evidence type="ECO:0000256" key="1">
    <source>
        <dbReference type="SAM" id="MobiDB-lite"/>
    </source>
</evidence>
<feature type="domain" description="Fungal-type protein kinase" evidence="2">
    <location>
        <begin position="353"/>
        <end position="665"/>
    </location>
</feature>
<evidence type="ECO:0000259" key="2">
    <source>
        <dbReference type="Pfam" id="PF17667"/>
    </source>
</evidence>
<dbReference type="SUPFAM" id="SSF56112">
    <property type="entry name" value="Protein kinase-like (PK-like)"/>
    <property type="match status" value="1"/>
</dbReference>
<reference evidence="3 4" key="1">
    <citation type="journal article" date="2018" name="Biotechnol. Biofuels">
        <title>Integrative visual omics of the white-rot fungus Polyporus brumalis exposes the biotechnological potential of its oxidative enzymes for delignifying raw plant biomass.</title>
        <authorList>
            <person name="Miyauchi S."/>
            <person name="Rancon A."/>
            <person name="Drula E."/>
            <person name="Hage H."/>
            <person name="Chaduli D."/>
            <person name="Favel A."/>
            <person name="Grisel S."/>
            <person name="Henrissat B."/>
            <person name="Herpoel-Gimbert I."/>
            <person name="Ruiz-Duenas F.J."/>
            <person name="Chevret D."/>
            <person name="Hainaut M."/>
            <person name="Lin J."/>
            <person name="Wang M."/>
            <person name="Pangilinan J."/>
            <person name="Lipzen A."/>
            <person name="Lesage-Meessen L."/>
            <person name="Navarro D."/>
            <person name="Riley R."/>
            <person name="Grigoriev I.V."/>
            <person name="Zhou S."/>
            <person name="Raouche S."/>
            <person name="Rosso M.N."/>
        </authorList>
    </citation>
    <scope>NUCLEOTIDE SEQUENCE [LARGE SCALE GENOMIC DNA]</scope>
    <source>
        <strain evidence="3 4">BRFM 1820</strain>
    </source>
</reference>
<proteinExistence type="predicted"/>
<dbReference type="GO" id="GO:0004672">
    <property type="term" value="F:protein kinase activity"/>
    <property type="evidence" value="ECO:0007669"/>
    <property type="project" value="InterPro"/>
</dbReference>
<dbReference type="OrthoDB" id="2749390at2759"/>
<evidence type="ECO:0000313" key="3">
    <source>
        <dbReference type="EMBL" id="RDX45418.1"/>
    </source>
</evidence>
<dbReference type="AlphaFoldDB" id="A0A371CYQ5"/>
<evidence type="ECO:0000313" key="4">
    <source>
        <dbReference type="Proteomes" id="UP000256964"/>
    </source>
</evidence>
<dbReference type="Proteomes" id="UP000256964">
    <property type="component" value="Unassembled WGS sequence"/>
</dbReference>
<keyword evidence="4" id="KW-1185">Reference proteome</keyword>
<dbReference type="InterPro" id="IPR040976">
    <property type="entry name" value="Pkinase_fungal"/>
</dbReference>
<dbReference type="PANTHER" id="PTHR38248">
    <property type="entry name" value="FUNK1 6"/>
    <property type="match status" value="1"/>
</dbReference>
<dbReference type="PROSITE" id="PS00109">
    <property type="entry name" value="PROTEIN_KINASE_TYR"/>
    <property type="match status" value="1"/>
</dbReference>
<gene>
    <name evidence="3" type="ORF">OH76DRAFT_1357866</name>
</gene>
<protein>
    <recommendedName>
        <fullName evidence="2">Fungal-type protein kinase domain-containing protein</fullName>
    </recommendedName>
</protein>
<feature type="region of interest" description="Disordered" evidence="1">
    <location>
        <begin position="762"/>
        <end position="800"/>
    </location>
</feature>
<dbReference type="Pfam" id="PF17667">
    <property type="entry name" value="Pkinase_fungal"/>
    <property type="match status" value="1"/>
</dbReference>
<organism evidence="3 4">
    <name type="scientific">Lentinus brumalis</name>
    <dbReference type="NCBI Taxonomy" id="2498619"/>
    <lineage>
        <taxon>Eukaryota</taxon>
        <taxon>Fungi</taxon>
        <taxon>Dikarya</taxon>
        <taxon>Basidiomycota</taxon>
        <taxon>Agaricomycotina</taxon>
        <taxon>Agaricomycetes</taxon>
        <taxon>Polyporales</taxon>
        <taxon>Polyporaceae</taxon>
        <taxon>Lentinus</taxon>
    </lineage>
</organism>
<sequence length="895" mass="100574">MDDSVDTSVPLTTSDFQMKYIPLPCDFDVHYPEARIKELLEAFVGKIAGRKAEETKTSQTTTAAGRKRPLEETVVQAWADMNEEFNLFRGYIFHRSQNTPEVGDKKHLKVDATLIAESDKEKIIEGTPNWALSRFPIEFKRGGCEWDPFDDRDGHDVESPAITRRHVRGQLMSYARKVCSYQHRTKLLQLFINGEEFRMLHWDRSGLAFTPAINYLESVDNMRLLLQFLYGFVFLDDCTQGLDHTAVPLSKESCGWKRMEVLGLASRTDLAHEDRDLPPDFEPPAGFTLPSADASESPLFDAGHLHRDPTEVCDPSLDHKTLRPDVTPVWKYMRELFHQSITSDYPRYSITVGGRRFLVGKPVFEANGMVSRGTRGYIALDWETQRFVFLKDAWRPFYDGVEKEGDVLSKLNKEGVTNVPTLIVHGDVCERDGTEQETETSKLSPAYRVEKPPPVAIKQRKIIPLRTSRPTTAVARSAQEVSTDIRVAPLPASAPAVGDPFTMASSSDKASRGVKRPAHGGSADESRRPGSGIRHLVHYRIVVAEVCLPSTAFTSGRTWATVVFECLQAHQGAYEMCKIVHRDISVGNMLILPTLLFGSEGDIIAVIWSGILTDWELAKDVGVVFARQPERTGTWQFMSLRCLMYPTLPVTIPDELESFFHSLLYNAVRFLVHNFSNIHTFIHNYFDDTSPDSNLVPSTPQAKEASITEGRIKFKGKALKFGGRDLHPMNELVERLLDLFRARYRVSRWETEQETAWVAQDDALPPIPPPADAPAKGWSARFKQRSTRQPQSELRSPVVDPLRPTERDIQLAASLQTHDAVLDIFEELVRKEGVWPDNDTVADRLHGYRQAPPVLPSTGRPAKQARTAPVGGLFVPLAEAGRNLFLGMNVDASSN</sequence>
<accession>A0A371CYQ5</accession>
<feature type="region of interest" description="Disordered" evidence="1">
    <location>
        <begin position="496"/>
        <end position="529"/>
    </location>
</feature>
<dbReference type="EMBL" id="KZ857437">
    <property type="protein sequence ID" value="RDX45418.1"/>
    <property type="molecule type" value="Genomic_DNA"/>
</dbReference>